<dbReference type="eggNOG" id="COG0702">
    <property type="taxonomic scope" value="Bacteria"/>
</dbReference>
<sequence>MAGTDKLATVFGGGGFVGRQIVWSLARREYRVRAAVRRPDLAGYLQPMGVVGQIHAVQSNLRFADSIVRAVDGAETVINSVGILAPVGAQTFEAVHVEGARRVAKAAREAGAQRLIHVSAIGADQHSNSRYAVTKAEGEAAVLAEFPSAIILRPSIVFGPEDQFFNRFAALARISPVLPLVGGGRTKFQPIFVGDVGEAAANVAAGAGKPGTIYELGGPQVVTFRDILEATLRYTGRRRLLLPVPFWLMRFQALLTWPLPNSVRPITVDQLRLLKLDNVVSEAAKREKRTIASLGLPQLASIDAIVPGYLERFNPKGQYASYRV</sequence>
<gene>
    <name evidence="2" type="ORF">HYPDE_34668</name>
</gene>
<dbReference type="PANTHER" id="PTHR12126">
    <property type="entry name" value="NADH-UBIQUINONE OXIDOREDUCTASE 39 KDA SUBUNIT-RELATED"/>
    <property type="match status" value="1"/>
</dbReference>
<reference evidence="2 3" key="1">
    <citation type="journal article" date="2013" name="Genome Announc.">
        <title>Genome sequences for three denitrifying bacterial strains isolated from a uranium- and nitrate-contaminated subsurface environment.</title>
        <authorList>
            <person name="Venkatramanan R."/>
            <person name="Prakash O."/>
            <person name="Woyke T."/>
            <person name="Chain P."/>
            <person name="Goodwin L.A."/>
            <person name="Watson D."/>
            <person name="Brooks S."/>
            <person name="Kostka J.E."/>
            <person name="Green S.J."/>
        </authorList>
    </citation>
    <scope>NUCLEOTIDE SEQUENCE [LARGE SCALE GENOMIC DNA]</scope>
    <source>
        <strain evidence="2 3">1NES1</strain>
    </source>
</reference>
<dbReference type="STRING" id="670307.HYPDE_34668"/>
<evidence type="ECO:0000259" key="1">
    <source>
        <dbReference type="Pfam" id="PF01370"/>
    </source>
</evidence>
<dbReference type="Pfam" id="PF01370">
    <property type="entry name" value="Epimerase"/>
    <property type="match status" value="1"/>
</dbReference>
<accession>N0BER7</accession>
<dbReference type="GO" id="GO:0044877">
    <property type="term" value="F:protein-containing complex binding"/>
    <property type="evidence" value="ECO:0007669"/>
    <property type="project" value="TreeGrafter"/>
</dbReference>
<dbReference type="Proteomes" id="UP000005952">
    <property type="component" value="Chromosome"/>
</dbReference>
<dbReference type="AlphaFoldDB" id="N0BER7"/>
<dbReference type="SUPFAM" id="SSF51735">
    <property type="entry name" value="NAD(P)-binding Rossmann-fold domains"/>
    <property type="match status" value="1"/>
</dbReference>
<dbReference type="Gene3D" id="3.40.50.720">
    <property type="entry name" value="NAD(P)-binding Rossmann-like Domain"/>
    <property type="match status" value="1"/>
</dbReference>
<dbReference type="PANTHER" id="PTHR12126:SF11">
    <property type="entry name" value="NADH DEHYDROGENASE [UBIQUINONE] 1 ALPHA SUBCOMPLEX SUBUNIT 9, MITOCHONDRIAL"/>
    <property type="match status" value="1"/>
</dbReference>
<keyword evidence="3" id="KW-1185">Reference proteome</keyword>
<dbReference type="InterPro" id="IPR001509">
    <property type="entry name" value="Epimerase_deHydtase"/>
</dbReference>
<feature type="domain" description="NAD-dependent epimerase/dehydratase" evidence="1">
    <location>
        <begin position="9"/>
        <end position="217"/>
    </location>
</feature>
<dbReference type="InterPro" id="IPR036291">
    <property type="entry name" value="NAD(P)-bd_dom_sf"/>
</dbReference>
<organism evidence="2 3">
    <name type="scientific">Hyphomicrobium denitrificans 1NES1</name>
    <dbReference type="NCBI Taxonomy" id="670307"/>
    <lineage>
        <taxon>Bacteria</taxon>
        <taxon>Pseudomonadati</taxon>
        <taxon>Pseudomonadota</taxon>
        <taxon>Alphaproteobacteria</taxon>
        <taxon>Hyphomicrobiales</taxon>
        <taxon>Hyphomicrobiaceae</taxon>
        <taxon>Hyphomicrobium</taxon>
    </lineage>
</organism>
<dbReference type="HOGENOM" id="CLU_007383_6_5_5"/>
<dbReference type="EMBL" id="CP005587">
    <property type="protein sequence ID" value="AGK58605.1"/>
    <property type="molecule type" value="Genomic_DNA"/>
</dbReference>
<evidence type="ECO:0000313" key="3">
    <source>
        <dbReference type="Proteomes" id="UP000005952"/>
    </source>
</evidence>
<dbReference type="InterPro" id="IPR051207">
    <property type="entry name" value="ComplexI_NDUFA9_subunit"/>
</dbReference>
<evidence type="ECO:0000313" key="2">
    <source>
        <dbReference type="EMBL" id="AGK58605.1"/>
    </source>
</evidence>
<dbReference type="FunFam" id="3.40.50.720:FF:000702">
    <property type="entry name" value="NADH dehydrogenase (Ubiquinone)"/>
    <property type="match status" value="1"/>
</dbReference>
<name>N0BER7_9HYPH</name>
<dbReference type="KEGG" id="hdt:HYPDE_34668"/>
<proteinExistence type="predicted"/>
<protein>
    <submittedName>
        <fullName evidence="2">NAD-dependent epimerase/dehydratase</fullName>
    </submittedName>
</protein>
<dbReference type="CDD" id="cd05271">
    <property type="entry name" value="NDUFA9_like_SDR_a"/>
    <property type="match status" value="1"/>
</dbReference>
<dbReference type="OrthoDB" id="9776313at2"/>
<dbReference type="RefSeq" id="WP_015598628.1">
    <property type="nucleotide sequence ID" value="NC_021172.1"/>
</dbReference>